<dbReference type="Proteomes" id="UP000694920">
    <property type="component" value="Unplaced"/>
</dbReference>
<dbReference type="GO" id="GO:0032543">
    <property type="term" value="P:mitochondrial translation"/>
    <property type="evidence" value="ECO:0007669"/>
    <property type="project" value="TreeGrafter"/>
</dbReference>
<dbReference type="KEGG" id="ccin:107266680"/>
<dbReference type="GeneID" id="107266680"/>
<sequence length="104" mass="12539">MHLSSILWKVKLPKGHIFRGKYRLVKKVTLPALRKMKQELEIEEKNMFYLRHPYLTVEQSIGHMHDLKENNQMTKFRQARLQKFCKTVTLADHLNHLKVKDAWE</sequence>
<dbReference type="PANTHER" id="PTHR14520:SF4">
    <property type="entry name" value="LARGE RIBOSOMAL SUBUNIT PROTEIN ML63"/>
    <property type="match status" value="1"/>
</dbReference>
<accession>A0AAJ7BRY9</accession>
<dbReference type="InterPro" id="IPR016576">
    <property type="entry name" value="Ribosomal_mL63"/>
</dbReference>
<evidence type="ECO:0000313" key="1">
    <source>
        <dbReference type="Proteomes" id="UP000694920"/>
    </source>
</evidence>
<name>A0AAJ7BRY9_CEPCN</name>
<dbReference type="AlphaFoldDB" id="A0AAJ7BRY9"/>
<proteinExistence type="predicted"/>
<dbReference type="GO" id="GO:0003735">
    <property type="term" value="F:structural constituent of ribosome"/>
    <property type="evidence" value="ECO:0007669"/>
    <property type="project" value="TreeGrafter"/>
</dbReference>
<reference evidence="2" key="1">
    <citation type="submission" date="2025-08" db="UniProtKB">
        <authorList>
            <consortium name="RefSeq"/>
        </authorList>
    </citation>
    <scope>IDENTIFICATION</scope>
</reference>
<keyword evidence="1" id="KW-1185">Reference proteome</keyword>
<dbReference type="PANTHER" id="PTHR14520">
    <property type="entry name" value="MITOCHONDRIAL RIBOSOMAL PROTEIN 63"/>
    <property type="match status" value="1"/>
</dbReference>
<dbReference type="GO" id="GO:0005761">
    <property type="term" value="C:mitochondrial ribosome"/>
    <property type="evidence" value="ECO:0007669"/>
    <property type="project" value="InterPro"/>
</dbReference>
<organism evidence="1 2">
    <name type="scientific">Cephus cinctus</name>
    <name type="common">Wheat stem sawfly</name>
    <dbReference type="NCBI Taxonomy" id="211228"/>
    <lineage>
        <taxon>Eukaryota</taxon>
        <taxon>Metazoa</taxon>
        <taxon>Ecdysozoa</taxon>
        <taxon>Arthropoda</taxon>
        <taxon>Hexapoda</taxon>
        <taxon>Insecta</taxon>
        <taxon>Pterygota</taxon>
        <taxon>Neoptera</taxon>
        <taxon>Endopterygota</taxon>
        <taxon>Hymenoptera</taxon>
        <taxon>Cephoidea</taxon>
        <taxon>Cephidae</taxon>
        <taxon>Cephus</taxon>
    </lineage>
</organism>
<evidence type="ECO:0000313" key="2">
    <source>
        <dbReference type="RefSeq" id="XP_015592897.1"/>
    </source>
</evidence>
<gene>
    <name evidence="2" type="primary">LOC107266680</name>
</gene>
<dbReference type="Pfam" id="PF14978">
    <property type="entry name" value="MRP-63"/>
    <property type="match status" value="1"/>
</dbReference>
<dbReference type="RefSeq" id="XP_015592897.1">
    <property type="nucleotide sequence ID" value="XM_015737411.1"/>
</dbReference>
<protein>
    <submittedName>
        <fullName evidence="2">Uncharacterized protein LOC107266680 isoform X1</fullName>
    </submittedName>
</protein>